<dbReference type="Pfam" id="PF08457">
    <property type="entry name" value="Sfi1"/>
    <property type="match status" value="1"/>
</dbReference>
<feature type="compositionally biased region" description="Polar residues" evidence="1">
    <location>
        <begin position="222"/>
        <end position="239"/>
    </location>
</feature>
<comment type="caution">
    <text evidence="3">The sequence shown here is derived from an EMBL/GenBank/DDBJ whole genome shotgun (WGS) entry which is preliminary data.</text>
</comment>
<keyword evidence="4" id="KW-1185">Reference proteome</keyword>
<evidence type="ECO:0000313" key="3">
    <source>
        <dbReference type="EMBL" id="KAL0579957.1"/>
    </source>
</evidence>
<protein>
    <recommendedName>
        <fullName evidence="2">Sfi1 spindle body domain-containing protein</fullName>
    </recommendedName>
</protein>
<feature type="region of interest" description="Disordered" evidence="1">
    <location>
        <begin position="135"/>
        <end position="154"/>
    </location>
</feature>
<name>A0ABR3FXW7_9AGAR</name>
<feature type="compositionally biased region" description="Low complexity" evidence="1">
    <location>
        <begin position="247"/>
        <end position="262"/>
    </location>
</feature>
<evidence type="ECO:0000313" key="4">
    <source>
        <dbReference type="Proteomes" id="UP001465976"/>
    </source>
</evidence>
<evidence type="ECO:0000259" key="2">
    <source>
        <dbReference type="Pfam" id="PF08457"/>
    </source>
</evidence>
<feature type="region of interest" description="Disordered" evidence="1">
    <location>
        <begin position="1"/>
        <end position="30"/>
    </location>
</feature>
<dbReference type="EMBL" id="JBAHYK010000043">
    <property type="protein sequence ID" value="KAL0579957.1"/>
    <property type="molecule type" value="Genomic_DNA"/>
</dbReference>
<organism evidence="3 4">
    <name type="scientific">Marasmius crinis-equi</name>
    <dbReference type="NCBI Taxonomy" id="585013"/>
    <lineage>
        <taxon>Eukaryota</taxon>
        <taxon>Fungi</taxon>
        <taxon>Dikarya</taxon>
        <taxon>Basidiomycota</taxon>
        <taxon>Agaricomycotina</taxon>
        <taxon>Agaricomycetes</taxon>
        <taxon>Agaricomycetidae</taxon>
        <taxon>Agaricales</taxon>
        <taxon>Marasmiineae</taxon>
        <taxon>Marasmiaceae</taxon>
        <taxon>Marasmius</taxon>
    </lineage>
</organism>
<feature type="compositionally biased region" description="Polar residues" evidence="1">
    <location>
        <begin position="172"/>
        <end position="190"/>
    </location>
</feature>
<dbReference type="Proteomes" id="UP001465976">
    <property type="component" value="Unassembled WGS sequence"/>
</dbReference>
<proteinExistence type="predicted"/>
<evidence type="ECO:0000256" key="1">
    <source>
        <dbReference type="SAM" id="MobiDB-lite"/>
    </source>
</evidence>
<reference evidence="3 4" key="1">
    <citation type="submission" date="2024-02" db="EMBL/GenBank/DDBJ databases">
        <title>A draft genome for the cacao thread blight pathogen Marasmius crinis-equi.</title>
        <authorList>
            <person name="Cohen S.P."/>
            <person name="Baruah I.K."/>
            <person name="Amoako-Attah I."/>
            <person name="Bukari Y."/>
            <person name="Meinhardt L.W."/>
            <person name="Bailey B.A."/>
        </authorList>
    </citation>
    <scope>NUCLEOTIDE SEQUENCE [LARGE SCALE GENOMIC DNA]</scope>
    <source>
        <strain evidence="3 4">GH-76</strain>
    </source>
</reference>
<feature type="region of interest" description="Disordered" evidence="1">
    <location>
        <begin position="222"/>
        <end position="293"/>
    </location>
</feature>
<sequence>MFGFRPSRASPPAKVGSFAEPHTNSAQSLDLSHSTITAPVPELVGLSPEDVELLDAIIDRAGPNATAFLSVFKSYNDVLKERGMNPKEVFYYGKLLKLGTMKGGSWGEKWRMIKQQNGYEGSSRIAIGRTRGLSVNQPARRPPAPSTLAPSSSLTDDLFSSVSHVHEDSDIEASQTSFQTETEVTAQPLSSPFIPRPVSSDLASNTLGLELYDNPLLSAPTPSRFQYHPAQQQRYNATSRPWDFDPSSQSVSTTPPSYQSSVKKPRASKPSQYETGTSLLMDVSHKPAQTRERRGSIINEDDAWSKVKMLRDEKEADRFREDRLLERSWDIWKQMYTWIITMNQQIGEARDNLLVRIYLQRWRERAAAQREWRERVAAVDNTRRLKVAFGVWKRRLRERAQEKQKLAWRQDMRIRLATFKKRRKEALLKEAWRCWLRAYQLRQSEQHYYQQLTIRCYAHWKEKLHNLYQAEAHADQLYDGATLARFWDYWRRSTEFKAPESAVTRQVEFRMKREVFQVWKKQWGDVRLANSFYHQNLAKRVMKSWKAAKDRTAALERRADKHLMRQDSILLRAVMRVWKARERGKLLEKVKAFRLIRTAWAVWKTQLNAQYEAQAVAIRFSQRLNGSTTKMALQKWRQVHVTHQNAHLFAAQFYQGQLVQRTMLRWRLALFKRLKLAKKARMAERYLLLRRYWEVMKHKYRERIALSRLRGLEKNKVKVFFEAWYLRARKQRQIREAEQVIGERVRKRILRNSLERWTVRVVDIKDRELRVALEARDRNRRALLTWAFAHWKNIYTRHNEELRLMQSYQDIKREEMFRRIFYRWLSAARARRHRRLVLQEKEEERRLATLSAAWEKWRERYMEARLQPLEYQLVISNAQRLKYKAFAAWQARTKSLPAIKFNASHIKAKYWNVWLDQLPRALQARKARELDKKTVLKKFLDKWIQVHRTKLSLKAVAYVSSRILDSFPRLISL</sequence>
<feature type="region of interest" description="Disordered" evidence="1">
    <location>
        <begin position="170"/>
        <end position="197"/>
    </location>
</feature>
<feature type="compositionally biased region" description="Polar residues" evidence="1">
    <location>
        <begin position="269"/>
        <end position="278"/>
    </location>
</feature>
<dbReference type="InterPro" id="IPR013665">
    <property type="entry name" value="Sfi1_dom"/>
</dbReference>
<feature type="compositionally biased region" description="Basic and acidic residues" evidence="1">
    <location>
        <begin position="283"/>
        <end position="293"/>
    </location>
</feature>
<gene>
    <name evidence="3" type="ORF">V5O48_002041</name>
</gene>
<accession>A0ABR3FXW7</accession>
<feature type="domain" description="Sfi1 spindle body" evidence="2">
    <location>
        <begin position="420"/>
        <end position="691"/>
    </location>
</feature>